<organism evidence="2 3">
    <name type="scientific">Desmophyllum pertusum</name>
    <dbReference type="NCBI Taxonomy" id="174260"/>
    <lineage>
        <taxon>Eukaryota</taxon>
        <taxon>Metazoa</taxon>
        <taxon>Cnidaria</taxon>
        <taxon>Anthozoa</taxon>
        <taxon>Hexacorallia</taxon>
        <taxon>Scleractinia</taxon>
        <taxon>Caryophylliina</taxon>
        <taxon>Caryophylliidae</taxon>
        <taxon>Desmophyllum</taxon>
    </lineage>
</organism>
<dbReference type="OrthoDB" id="5989701at2759"/>
<dbReference type="EMBL" id="MU825396">
    <property type="protein sequence ID" value="KAJ7394932.1"/>
    <property type="molecule type" value="Genomic_DNA"/>
</dbReference>
<evidence type="ECO:0000313" key="3">
    <source>
        <dbReference type="Proteomes" id="UP001163046"/>
    </source>
</evidence>
<proteinExistence type="predicted"/>
<reference evidence="2" key="1">
    <citation type="submission" date="2023-01" db="EMBL/GenBank/DDBJ databases">
        <title>Genome assembly of the deep-sea coral Lophelia pertusa.</title>
        <authorList>
            <person name="Herrera S."/>
            <person name="Cordes E."/>
        </authorList>
    </citation>
    <scope>NUCLEOTIDE SEQUENCE</scope>
    <source>
        <strain evidence="2">USNM1676648</strain>
        <tissue evidence="2">Polyp</tissue>
    </source>
</reference>
<feature type="compositionally biased region" description="Basic and acidic residues" evidence="1">
    <location>
        <begin position="19"/>
        <end position="32"/>
    </location>
</feature>
<sequence length="314" mass="35252">MAVTVQLIENEVVKDMDVWELDETRPVEEEPPKRKRQKKQSAADQDPAGNSPSVPPAQVPDDNTPEVQDANSKFYFNFYIGANGTILRIGSLYSLKFCSNSVFICTCISRNKGVYKFKFLLCSLVENKVEGVEGGVSFTANDVIHVSRHSDVVVGSKARNLVDKIICEGWERVLDCQVKNSGNVSYLLDLRKSCLASQIRQGVYSGISRNATRPAQPIHLGIFDPMYDSKILGLTSKNDFQVSYLGRDLAKLDSFLGAKWDFKILEPGNPCSHFKYVCKVRVFVHRQSMSLRLNFVYSESNTPFTVGYRSVCSY</sequence>
<dbReference type="Proteomes" id="UP001163046">
    <property type="component" value="Unassembled WGS sequence"/>
</dbReference>
<evidence type="ECO:0000256" key="1">
    <source>
        <dbReference type="SAM" id="MobiDB-lite"/>
    </source>
</evidence>
<dbReference type="AlphaFoldDB" id="A0A9X0DBZ2"/>
<keyword evidence="3" id="KW-1185">Reference proteome</keyword>
<evidence type="ECO:0000313" key="2">
    <source>
        <dbReference type="EMBL" id="KAJ7394932.1"/>
    </source>
</evidence>
<name>A0A9X0DBZ2_9CNID</name>
<protein>
    <submittedName>
        <fullName evidence="2">Uncharacterized protein</fullName>
    </submittedName>
</protein>
<accession>A0A9X0DBZ2</accession>
<feature type="region of interest" description="Disordered" evidence="1">
    <location>
        <begin position="19"/>
        <end position="64"/>
    </location>
</feature>
<gene>
    <name evidence="2" type="ORF">OS493_000769</name>
</gene>
<comment type="caution">
    <text evidence="2">The sequence shown here is derived from an EMBL/GenBank/DDBJ whole genome shotgun (WGS) entry which is preliminary data.</text>
</comment>